<keyword evidence="1 5" id="KW-0479">Metal-binding</keyword>
<organism evidence="8 9">
    <name type="scientific">Ensete ventricosum</name>
    <name type="common">Abyssinian banana</name>
    <name type="synonym">Musa ensete</name>
    <dbReference type="NCBI Taxonomy" id="4639"/>
    <lineage>
        <taxon>Eukaryota</taxon>
        <taxon>Viridiplantae</taxon>
        <taxon>Streptophyta</taxon>
        <taxon>Embryophyta</taxon>
        <taxon>Tracheophyta</taxon>
        <taxon>Spermatophyta</taxon>
        <taxon>Magnoliopsida</taxon>
        <taxon>Liliopsida</taxon>
        <taxon>Zingiberales</taxon>
        <taxon>Musaceae</taxon>
        <taxon>Ensete</taxon>
    </lineage>
</organism>
<dbReference type="GO" id="GO:0008270">
    <property type="term" value="F:zinc ion binding"/>
    <property type="evidence" value="ECO:0007669"/>
    <property type="project" value="UniProtKB-KW"/>
</dbReference>
<dbReference type="InterPro" id="IPR057444">
    <property type="entry name" value="Znf-CCCH_AtC3H23-like"/>
</dbReference>
<comment type="caution">
    <text evidence="8">The sequence shown here is derived from an EMBL/GenBank/DDBJ whole genome shotgun (WGS) entry which is preliminary data.</text>
</comment>
<feature type="region of interest" description="Disordered" evidence="6">
    <location>
        <begin position="333"/>
        <end position="357"/>
    </location>
</feature>
<dbReference type="AlphaFoldDB" id="A0A427AEM3"/>
<keyword evidence="3 5" id="KW-0862">Zinc</keyword>
<name>A0A427AEM3_ENSVE</name>
<dbReference type="InterPro" id="IPR000571">
    <property type="entry name" value="Znf_CCCH"/>
</dbReference>
<evidence type="ECO:0000256" key="5">
    <source>
        <dbReference type="PROSITE-ProRule" id="PRU00723"/>
    </source>
</evidence>
<dbReference type="EMBL" id="AMZH03002699">
    <property type="protein sequence ID" value="RRT74698.1"/>
    <property type="molecule type" value="Genomic_DNA"/>
</dbReference>
<evidence type="ECO:0000256" key="4">
    <source>
        <dbReference type="ARBA" id="ARBA00023125"/>
    </source>
</evidence>
<dbReference type="InterPro" id="IPR045234">
    <property type="entry name" value="Unkempt-like"/>
</dbReference>
<dbReference type="SMART" id="SM00356">
    <property type="entry name" value="ZnF_C3H1"/>
    <property type="match status" value="1"/>
</dbReference>
<evidence type="ECO:0000256" key="3">
    <source>
        <dbReference type="ARBA" id="ARBA00022833"/>
    </source>
</evidence>
<reference evidence="8 9" key="1">
    <citation type="journal article" date="2014" name="Agronomy (Basel)">
        <title>A Draft Genome Sequence for Ensete ventricosum, the Drought-Tolerant Tree Against Hunger.</title>
        <authorList>
            <person name="Harrison J."/>
            <person name="Moore K.A."/>
            <person name="Paszkiewicz K."/>
            <person name="Jones T."/>
            <person name="Grant M."/>
            <person name="Ambacheew D."/>
            <person name="Muzemil S."/>
            <person name="Studholme D.J."/>
        </authorList>
    </citation>
    <scope>NUCLEOTIDE SEQUENCE [LARGE SCALE GENOMIC DNA]</scope>
</reference>
<sequence>MDHVKIDYRDDFGSLLPVVADGDTEGCKYSVHEVTGCKAMQFPGASSPSSAAADKLVTTTKEYPVDAFLPDANDSNSVYGTDEFRMFCFKVLPCSMAYCHDWTACPFVHPGESARRRDPRKYAYGCFPCLPFRSGACPKGDMCEYAHGVFERWLHPMQYRTKMCKDGTHCARRVCFFAHTSEELRASLECSPFLQLPCVNIAWPELHLLALSDLHRIRNRSSLVNVDDLAMLPDCRLQQINDLSLLRGQESPANSLAGRKYSSSLFSAEISSPPGFTSSHQLASSPQQHQSLLFSPKAMNHGHDGNSPPCIIESSPCPSYPIAAAPTPPERLQRQLPAPSAVDDGSTSITGSSDSSRTNEWIALSKEIEQEVNSDGLGRHKRSTSFELGCPSEEEADVSWVQSLVGPPEMKVKQVTSTSVTMDA</sequence>
<feature type="zinc finger region" description="C3H1-type" evidence="5">
    <location>
        <begin position="128"/>
        <end position="150"/>
    </location>
</feature>
<dbReference type="GO" id="GO:0003677">
    <property type="term" value="F:DNA binding"/>
    <property type="evidence" value="ECO:0007669"/>
    <property type="project" value="UniProtKB-KW"/>
</dbReference>
<dbReference type="PROSITE" id="PS50103">
    <property type="entry name" value="ZF_C3H1"/>
    <property type="match status" value="1"/>
</dbReference>
<keyword evidence="4" id="KW-0238">DNA-binding</keyword>
<feature type="compositionally biased region" description="Low complexity" evidence="6">
    <location>
        <begin position="343"/>
        <end position="356"/>
    </location>
</feature>
<dbReference type="Proteomes" id="UP000287651">
    <property type="component" value="Unassembled WGS sequence"/>
</dbReference>
<accession>A0A427AEM3</accession>
<dbReference type="PANTHER" id="PTHR14493">
    <property type="entry name" value="UNKEMPT FAMILY MEMBER"/>
    <property type="match status" value="1"/>
</dbReference>
<evidence type="ECO:0000256" key="6">
    <source>
        <dbReference type="SAM" id="MobiDB-lite"/>
    </source>
</evidence>
<dbReference type="Gene3D" id="3.30.1370.210">
    <property type="match status" value="1"/>
</dbReference>
<keyword evidence="2 5" id="KW-0863">Zinc-finger</keyword>
<evidence type="ECO:0000256" key="1">
    <source>
        <dbReference type="ARBA" id="ARBA00022723"/>
    </source>
</evidence>
<feature type="domain" description="C3H1-type" evidence="7">
    <location>
        <begin position="128"/>
        <end position="150"/>
    </location>
</feature>
<evidence type="ECO:0000259" key="7">
    <source>
        <dbReference type="PROSITE" id="PS50103"/>
    </source>
</evidence>
<proteinExistence type="predicted"/>
<gene>
    <name evidence="8" type="ORF">B296_00032033</name>
</gene>
<dbReference type="Pfam" id="PF25512">
    <property type="entry name" value="zf-CCCH_AtC3H23"/>
    <property type="match status" value="1"/>
</dbReference>
<evidence type="ECO:0000256" key="2">
    <source>
        <dbReference type="ARBA" id="ARBA00022771"/>
    </source>
</evidence>
<evidence type="ECO:0000313" key="8">
    <source>
        <dbReference type="EMBL" id="RRT74698.1"/>
    </source>
</evidence>
<protein>
    <recommendedName>
        <fullName evidence="7">C3H1-type domain-containing protein</fullName>
    </recommendedName>
</protein>
<dbReference type="PANTHER" id="PTHR14493:SF90">
    <property type="entry name" value="ZINC FINGER CCCH DOMAIN-CONTAINING PROTEIN 2"/>
    <property type="match status" value="1"/>
</dbReference>
<evidence type="ECO:0000313" key="9">
    <source>
        <dbReference type="Proteomes" id="UP000287651"/>
    </source>
</evidence>